<dbReference type="CDD" id="cd00093">
    <property type="entry name" value="HTH_XRE"/>
    <property type="match status" value="1"/>
</dbReference>
<protein>
    <recommendedName>
        <fullName evidence="3">HTH cro/C1-type domain-containing protein</fullName>
    </recommendedName>
</protein>
<dbReference type="InterPro" id="IPR010982">
    <property type="entry name" value="Lambda_DNA-bd_dom_sf"/>
</dbReference>
<proteinExistence type="predicted"/>
<comment type="caution">
    <text evidence="2">The sequence shown here is derived from an EMBL/GenBank/DDBJ whole genome shotgun (WGS) entry which is preliminary data.</text>
</comment>
<feature type="compositionally biased region" description="Basic and acidic residues" evidence="1">
    <location>
        <begin position="81"/>
        <end position="97"/>
    </location>
</feature>
<dbReference type="AlphaFoldDB" id="A0A0F9LLM1"/>
<dbReference type="GO" id="GO:0003677">
    <property type="term" value="F:DNA binding"/>
    <property type="evidence" value="ECO:0007669"/>
    <property type="project" value="InterPro"/>
</dbReference>
<name>A0A0F9LLM1_9ZZZZ</name>
<evidence type="ECO:0008006" key="3">
    <source>
        <dbReference type="Google" id="ProtNLM"/>
    </source>
</evidence>
<feature type="region of interest" description="Disordered" evidence="1">
    <location>
        <begin position="72"/>
        <end position="97"/>
    </location>
</feature>
<reference evidence="2" key="1">
    <citation type="journal article" date="2015" name="Nature">
        <title>Complex archaea that bridge the gap between prokaryotes and eukaryotes.</title>
        <authorList>
            <person name="Spang A."/>
            <person name="Saw J.H."/>
            <person name="Jorgensen S.L."/>
            <person name="Zaremba-Niedzwiedzka K."/>
            <person name="Martijn J."/>
            <person name="Lind A.E."/>
            <person name="van Eijk R."/>
            <person name="Schleper C."/>
            <person name="Guy L."/>
            <person name="Ettema T.J."/>
        </authorList>
    </citation>
    <scope>NUCLEOTIDE SEQUENCE</scope>
</reference>
<sequence length="97" mass="11629">MVKINLTLYTHYRKIHNWNDKIFAKKLGFSHAYLSRLLNSQRAPSSYFIEKYLDFTHFVFEQAFVCNGDPSYQQSNYPKFNGEKRYNEFGERGEEKS</sequence>
<evidence type="ECO:0000256" key="1">
    <source>
        <dbReference type="SAM" id="MobiDB-lite"/>
    </source>
</evidence>
<organism evidence="2">
    <name type="scientific">marine sediment metagenome</name>
    <dbReference type="NCBI Taxonomy" id="412755"/>
    <lineage>
        <taxon>unclassified sequences</taxon>
        <taxon>metagenomes</taxon>
        <taxon>ecological metagenomes</taxon>
    </lineage>
</organism>
<evidence type="ECO:0000313" key="2">
    <source>
        <dbReference type="EMBL" id="KKM95934.1"/>
    </source>
</evidence>
<gene>
    <name evidence="2" type="ORF">LCGC14_1183050</name>
</gene>
<accession>A0A0F9LLM1</accession>
<dbReference type="EMBL" id="LAZR01005945">
    <property type="protein sequence ID" value="KKM95934.1"/>
    <property type="molecule type" value="Genomic_DNA"/>
</dbReference>
<dbReference type="InterPro" id="IPR001387">
    <property type="entry name" value="Cro/C1-type_HTH"/>
</dbReference>
<dbReference type="SUPFAM" id="SSF47413">
    <property type="entry name" value="lambda repressor-like DNA-binding domains"/>
    <property type="match status" value="1"/>
</dbReference>
<dbReference type="Gene3D" id="1.10.260.40">
    <property type="entry name" value="lambda repressor-like DNA-binding domains"/>
    <property type="match status" value="1"/>
</dbReference>